<dbReference type="InterPro" id="IPR018076">
    <property type="entry name" value="T2SS_GspF_dom"/>
</dbReference>
<feature type="domain" description="Type II secretion system protein GspF" evidence="9">
    <location>
        <begin position="278"/>
        <end position="398"/>
    </location>
</feature>
<evidence type="ECO:0000256" key="5">
    <source>
        <dbReference type="ARBA" id="ARBA00022989"/>
    </source>
</evidence>
<dbReference type="RefSeq" id="WP_145417555.1">
    <property type="nucleotide sequence ID" value="NZ_CP036526.1"/>
</dbReference>
<keyword evidence="3" id="KW-1003">Cell membrane</keyword>
<comment type="similarity">
    <text evidence="2">Belongs to the GSP F family.</text>
</comment>
<evidence type="ECO:0000256" key="4">
    <source>
        <dbReference type="ARBA" id="ARBA00022692"/>
    </source>
</evidence>
<evidence type="ECO:0000256" key="7">
    <source>
        <dbReference type="SAM" id="MobiDB-lite"/>
    </source>
</evidence>
<organism evidence="10 11">
    <name type="scientific">Stieleria marina</name>
    <dbReference type="NCBI Taxonomy" id="1930275"/>
    <lineage>
        <taxon>Bacteria</taxon>
        <taxon>Pseudomonadati</taxon>
        <taxon>Planctomycetota</taxon>
        <taxon>Planctomycetia</taxon>
        <taxon>Pirellulales</taxon>
        <taxon>Pirellulaceae</taxon>
        <taxon>Stieleria</taxon>
    </lineage>
</organism>
<dbReference type="PANTHER" id="PTHR30012">
    <property type="entry name" value="GENERAL SECRETION PATHWAY PROTEIN"/>
    <property type="match status" value="1"/>
</dbReference>
<keyword evidence="4 8" id="KW-0812">Transmembrane</keyword>
<dbReference type="Proteomes" id="UP000319817">
    <property type="component" value="Chromosome"/>
</dbReference>
<dbReference type="GO" id="GO:0005886">
    <property type="term" value="C:plasma membrane"/>
    <property type="evidence" value="ECO:0007669"/>
    <property type="project" value="UniProtKB-SubCell"/>
</dbReference>
<accession>A0A517NSC9</accession>
<dbReference type="OrthoDB" id="249715at2"/>
<keyword evidence="5 8" id="KW-1133">Transmembrane helix</keyword>
<feature type="region of interest" description="Disordered" evidence="7">
    <location>
        <begin position="1"/>
        <end position="53"/>
    </location>
</feature>
<dbReference type="EMBL" id="CP036526">
    <property type="protein sequence ID" value="QDT10009.1"/>
    <property type="molecule type" value="Genomic_DNA"/>
</dbReference>
<feature type="domain" description="Type II secretion system protein GspF" evidence="9">
    <location>
        <begin position="74"/>
        <end position="196"/>
    </location>
</feature>
<gene>
    <name evidence="10" type="primary">epsF_3</name>
    <name evidence="10" type="ORF">K239x_19620</name>
</gene>
<dbReference type="PANTHER" id="PTHR30012:SF0">
    <property type="entry name" value="TYPE II SECRETION SYSTEM PROTEIN F-RELATED"/>
    <property type="match status" value="1"/>
</dbReference>
<evidence type="ECO:0000256" key="6">
    <source>
        <dbReference type="ARBA" id="ARBA00023136"/>
    </source>
</evidence>
<evidence type="ECO:0000256" key="1">
    <source>
        <dbReference type="ARBA" id="ARBA00004651"/>
    </source>
</evidence>
<feature type="transmembrane region" description="Helical" evidence="8">
    <location>
        <begin position="168"/>
        <end position="195"/>
    </location>
</feature>
<evidence type="ECO:0000313" key="10">
    <source>
        <dbReference type="EMBL" id="QDT10009.1"/>
    </source>
</evidence>
<evidence type="ECO:0000259" key="9">
    <source>
        <dbReference type="Pfam" id="PF00482"/>
    </source>
</evidence>
<dbReference type="InterPro" id="IPR003004">
    <property type="entry name" value="GspF/PilC"/>
</dbReference>
<keyword evidence="6 8" id="KW-0472">Membrane</keyword>
<evidence type="ECO:0000256" key="8">
    <source>
        <dbReference type="SAM" id="Phobius"/>
    </source>
</evidence>
<evidence type="ECO:0000313" key="11">
    <source>
        <dbReference type="Proteomes" id="UP000319817"/>
    </source>
</evidence>
<feature type="transmembrane region" description="Helical" evidence="8">
    <location>
        <begin position="372"/>
        <end position="397"/>
    </location>
</feature>
<keyword evidence="11" id="KW-1185">Reference proteome</keyword>
<dbReference type="Pfam" id="PF00482">
    <property type="entry name" value="T2SSF"/>
    <property type="match status" value="2"/>
</dbReference>
<feature type="transmembrane region" description="Helical" evidence="8">
    <location>
        <begin position="227"/>
        <end position="244"/>
    </location>
</feature>
<dbReference type="AlphaFoldDB" id="A0A517NSC9"/>
<reference evidence="10 11" key="1">
    <citation type="submission" date="2019-02" db="EMBL/GenBank/DDBJ databases">
        <title>Deep-cultivation of Planctomycetes and their phenomic and genomic characterization uncovers novel biology.</title>
        <authorList>
            <person name="Wiegand S."/>
            <person name="Jogler M."/>
            <person name="Boedeker C."/>
            <person name="Pinto D."/>
            <person name="Vollmers J."/>
            <person name="Rivas-Marin E."/>
            <person name="Kohn T."/>
            <person name="Peeters S.H."/>
            <person name="Heuer A."/>
            <person name="Rast P."/>
            <person name="Oberbeckmann S."/>
            <person name="Bunk B."/>
            <person name="Jeske O."/>
            <person name="Meyerdierks A."/>
            <person name="Storesund J.E."/>
            <person name="Kallscheuer N."/>
            <person name="Luecker S."/>
            <person name="Lage O.M."/>
            <person name="Pohl T."/>
            <person name="Merkel B.J."/>
            <person name="Hornburger P."/>
            <person name="Mueller R.-W."/>
            <person name="Bruemmer F."/>
            <person name="Labrenz M."/>
            <person name="Spormann A.M."/>
            <person name="Op den Camp H."/>
            <person name="Overmann J."/>
            <person name="Amann R."/>
            <person name="Jetten M.S.M."/>
            <person name="Mascher T."/>
            <person name="Medema M.H."/>
            <person name="Devos D.P."/>
            <person name="Kaster A.-K."/>
            <person name="Ovreas L."/>
            <person name="Rohde M."/>
            <person name="Galperin M.Y."/>
            <person name="Jogler C."/>
        </authorList>
    </citation>
    <scope>NUCLEOTIDE SEQUENCE [LARGE SCALE GENOMIC DNA]</scope>
    <source>
        <strain evidence="10 11">K23_9</strain>
    </source>
</reference>
<proteinExistence type="inferred from homology"/>
<evidence type="ECO:0000256" key="2">
    <source>
        <dbReference type="ARBA" id="ARBA00005745"/>
    </source>
</evidence>
<name>A0A517NSC9_9BACT</name>
<dbReference type="InterPro" id="IPR042094">
    <property type="entry name" value="T2SS_GspF_sf"/>
</dbReference>
<feature type="compositionally biased region" description="Polar residues" evidence="7">
    <location>
        <begin position="1"/>
        <end position="10"/>
    </location>
</feature>
<dbReference type="PRINTS" id="PR00812">
    <property type="entry name" value="BCTERIALGSPF"/>
</dbReference>
<comment type="subcellular location">
    <subcellularLocation>
        <location evidence="1">Cell membrane</location>
        <topology evidence="1">Multi-pass membrane protein</topology>
    </subcellularLocation>
</comment>
<sequence>MNSAFQSTASPPLHATSPLLGGMPAQGYQQDSESQDDRHQFAKNASRGAVSRTNDRFRRSPIIPVSPSRVLLVLNQLAVMTQNGIELADALANVARHCNDERLTRSLVRIHEAVSGGNTFSAAVATCGDYFPPTLSPMLAAAEATGEVPETLGKVCERMRGELDMRGTLVGAMIYPAILIAASTIVLSALVLGVLPQFSKVFGSMGRPIPASTQILLSFGDLCRANWYWVVPSITAAMLGLFSIRHQPIVRQPIGKLLMYGPFIRDAYRLLTAGRNFRTIAAMVRGGVPLMQSIQLARHATRDAYWQKLLLQIEDNLIDGLKASSALTNVDFLPPEAAQMMATGERTGRVGEVLEDIGSFYEQEGGRKLKRLVVAFEPFIILCMGVVVAGIVMSIMLPLLDVSTISR</sequence>
<dbReference type="Gene3D" id="1.20.81.30">
    <property type="entry name" value="Type II secretion system (T2SS), domain F"/>
    <property type="match status" value="2"/>
</dbReference>
<evidence type="ECO:0000256" key="3">
    <source>
        <dbReference type="ARBA" id="ARBA00022475"/>
    </source>
</evidence>
<protein>
    <submittedName>
        <fullName evidence="10">Type II secretion system protein F</fullName>
    </submittedName>
</protein>